<name>A0A6A7A9B5_9PLEO</name>
<dbReference type="OrthoDB" id="4139357at2759"/>
<dbReference type="Gene3D" id="1.20.1720.10">
    <property type="entry name" value="Multidrug resistance protein D"/>
    <property type="match status" value="1"/>
</dbReference>
<dbReference type="InterPro" id="IPR011701">
    <property type="entry name" value="MFS"/>
</dbReference>
<feature type="transmembrane region" description="Helical" evidence="6">
    <location>
        <begin position="343"/>
        <end position="365"/>
    </location>
</feature>
<keyword evidence="3 6" id="KW-1133">Transmembrane helix</keyword>
<feature type="transmembrane region" description="Helical" evidence="6">
    <location>
        <begin position="114"/>
        <end position="132"/>
    </location>
</feature>
<feature type="transmembrane region" description="Helical" evidence="6">
    <location>
        <begin position="48"/>
        <end position="72"/>
    </location>
</feature>
<dbReference type="SUPFAM" id="SSF103473">
    <property type="entry name" value="MFS general substrate transporter"/>
    <property type="match status" value="1"/>
</dbReference>
<feature type="transmembrane region" description="Helical" evidence="6">
    <location>
        <begin position="517"/>
        <end position="539"/>
    </location>
</feature>
<reference evidence="8" key="1">
    <citation type="journal article" date="2020" name="Stud. Mycol.">
        <title>101 Dothideomycetes genomes: a test case for predicting lifestyles and emergence of pathogens.</title>
        <authorList>
            <person name="Haridas S."/>
            <person name="Albert R."/>
            <person name="Binder M."/>
            <person name="Bloem J."/>
            <person name="Labutti K."/>
            <person name="Salamov A."/>
            <person name="Andreopoulos B."/>
            <person name="Baker S."/>
            <person name="Barry K."/>
            <person name="Bills G."/>
            <person name="Bluhm B."/>
            <person name="Cannon C."/>
            <person name="Castanera R."/>
            <person name="Culley D."/>
            <person name="Daum C."/>
            <person name="Ezra D."/>
            <person name="Gonzalez J."/>
            <person name="Henrissat B."/>
            <person name="Kuo A."/>
            <person name="Liang C."/>
            <person name="Lipzen A."/>
            <person name="Lutzoni F."/>
            <person name="Magnuson J."/>
            <person name="Mondo S."/>
            <person name="Nolan M."/>
            <person name="Ohm R."/>
            <person name="Pangilinan J."/>
            <person name="Park H.-J."/>
            <person name="Ramirez L."/>
            <person name="Alfaro M."/>
            <person name="Sun H."/>
            <person name="Tritt A."/>
            <person name="Yoshinaga Y."/>
            <person name="Zwiers L.-H."/>
            <person name="Turgeon B."/>
            <person name="Goodwin S."/>
            <person name="Spatafora J."/>
            <person name="Crous P."/>
            <person name="Grigoriev I."/>
        </authorList>
    </citation>
    <scope>NUCLEOTIDE SEQUENCE</scope>
    <source>
        <strain evidence="8">CBS 113818</strain>
    </source>
</reference>
<feature type="region of interest" description="Disordered" evidence="5">
    <location>
        <begin position="1"/>
        <end position="37"/>
    </location>
</feature>
<dbReference type="GO" id="GO:0022857">
    <property type="term" value="F:transmembrane transporter activity"/>
    <property type="evidence" value="ECO:0007669"/>
    <property type="project" value="InterPro"/>
</dbReference>
<accession>A0A6A7A9B5</accession>
<evidence type="ECO:0000256" key="3">
    <source>
        <dbReference type="ARBA" id="ARBA00022989"/>
    </source>
</evidence>
<feature type="transmembrane region" description="Helical" evidence="6">
    <location>
        <begin position="201"/>
        <end position="221"/>
    </location>
</feature>
<proteinExistence type="predicted"/>
<evidence type="ECO:0000256" key="4">
    <source>
        <dbReference type="ARBA" id="ARBA00023136"/>
    </source>
</evidence>
<evidence type="ECO:0000313" key="8">
    <source>
        <dbReference type="EMBL" id="KAF2829297.1"/>
    </source>
</evidence>
<evidence type="ECO:0000313" key="9">
    <source>
        <dbReference type="Proteomes" id="UP000799424"/>
    </source>
</evidence>
<evidence type="ECO:0000259" key="7">
    <source>
        <dbReference type="PROSITE" id="PS50850"/>
    </source>
</evidence>
<dbReference type="Pfam" id="PF07690">
    <property type="entry name" value="MFS_1"/>
    <property type="match status" value="1"/>
</dbReference>
<sequence>MSEAITTAESVPQDETSILEKGARSGSPPTAPEREDGRKKPLAFHMSFLGLLIMCFIVSIDGTILAVAIPIIAQDLHATTLQAFWASISFVLAVVVVQPIYTSASDVLGRKGPLYASFFWFTLGSILFATAPNMAVLIASRAIQGLGAGGLDVLNEIILADITTLKERPLYLGYLAIPMAGGSILGPIVGGLFSEYVTWRWIGWINLPISALGFILVFFFLKLRSIDQPFRTRLARLDFIGMALFAIGCTLFATPLTWAGAMFPWSSWKTILPLILGALFLAAFAWYESKPANPVIPHRIFESRTASVTLAASFLHGAVTYSSVLYTPLFYQAVYLEDPLKSAISILPLCCSSVFFGIIAAVAIEVIRKYKFAILGSWICAAVGIGLFALWGRNSSLAIKVSAQIILGIGTGSLFSILNLPLQASTTRVDDMGLAAGTLCSFRLFGGLLGLSMCSTVFSNVFAQRMSSLASFGPLPDAVAMLRDIREAVGFVPLLGSVRDHVDVQLFVGIVEAYRKAFIALFLMLAGISVVGFAASLFIREISLEKEELGRQQFEDSQ</sequence>
<protein>
    <submittedName>
        <fullName evidence="8">MFS general substrate transporter</fullName>
    </submittedName>
</protein>
<dbReference type="Proteomes" id="UP000799424">
    <property type="component" value="Unassembled WGS sequence"/>
</dbReference>
<feature type="transmembrane region" description="Helical" evidence="6">
    <location>
        <begin position="271"/>
        <end position="287"/>
    </location>
</feature>
<dbReference type="GO" id="GO:0005886">
    <property type="term" value="C:plasma membrane"/>
    <property type="evidence" value="ECO:0007669"/>
    <property type="project" value="TreeGrafter"/>
</dbReference>
<feature type="transmembrane region" description="Helical" evidence="6">
    <location>
        <begin position="84"/>
        <end position="102"/>
    </location>
</feature>
<feature type="domain" description="Major facilitator superfamily (MFS) profile" evidence="7">
    <location>
        <begin position="47"/>
        <end position="544"/>
    </location>
</feature>
<dbReference type="AlphaFoldDB" id="A0A6A7A9B5"/>
<dbReference type="PROSITE" id="PS50850">
    <property type="entry name" value="MFS"/>
    <property type="match status" value="1"/>
</dbReference>
<gene>
    <name evidence="8" type="ORF">CC86DRAFT_286338</name>
</gene>
<dbReference type="InterPro" id="IPR020846">
    <property type="entry name" value="MFS_dom"/>
</dbReference>
<evidence type="ECO:0000256" key="2">
    <source>
        <dbReference type="ARBA" id="ARBA00022692"/>
    </source>
</evidence>
<feature type="transmembrane region" description="Helical" evidence="6">
    <location>
        <begin position="171"/>
        <end position="189"/>
    </location>
</feature>
<dbReference type="PANTHER" id="PTHR23501">
    <property type="entry name" value="MAJOR FACILITATOR SUPERFAMILY"/>
    <property type="match status" value="1"/>
</dbReference>
<evidence type="ECO:0000256" key="1">
    <source>
        <dbReference type="ARBA" id="ARBA00004141"/>
    </source>
</evidence>
<dbReference type="PRINTS" id="PR01036">
    <property type="entry name" value="TCRTETB"/>
</dbReference>
<evidence type="ECO:0000256" key="5">
    <source>
        <dbReference type="SAM" id="MobiDB-lite"/>
    </source>
</evidence>
<keyword evidence="4 6" id="KW-0472">Membrane</keyword>
<dbReference type="InterPro" id="IPR036259">
    <property type="entry name" value="MFS_trans_sf"/>
</dbReference>
<keyword evidence="9" id="KW-1185">Reference proteome</keyword>
<feature type="transmembrane region" description="Helical" evidence="6">
    <location>
        <begin position="242"/>
        <end position="265"/>
    </location>
</feature>
<comment type="subcellular location">
    <subcellularLocation>
        <location evidence="1">Membrane</location>
        <topology evidence="1">Multi-pass membrane protein</topology>
    </subcellularLocation>
</comment>
<organism evidence="8 9">
    <name type="scientific">Ophiobolus disseminans</name>
    <dbReference type="NCBI Taxonomy" id="1469910"/>
    <lineage>
        <taxon>Eukaryota</taxon>
        <taxon>Fungi</taxon>
        <taxon>Dikarya</taxon>
        <taxon>Ascomycota</taxon>
        <taxon>Pezizomycotina</taxon>
        <taxon>Dothideomycetes</taxon>
        <taxon>Pleosporomycetidae</taxon>
        <taxon>Pleosporales</taxon>
        <taxon>Pleosporineae</taxon>
        <taxon>Phaeosphaeriaceae</taxon>
        <taxon>Ophiobolus</taxon>
    </lineage>
</organism>
<keyword evidence="2 6" id="KW-0812">Transmembrane</keyword>
<feature type="transmembrane region" description="Helical" evidence="6">
    <location>
        <begin position="372"/>
        <end position="391"/>
    </location>
</feature>
<feature type="transmembrane region" description="Helical" evidence="6">
    <location>
        <begin position="434"/>
        <end position="458"/>
    </location>
</feature>
<evidence type="ECO:0000256" key="6">
    <source>
        <dbReference type="SAM" id="Phobius"/>
    </source>
</evidence>
<dbReference type="EMBL" id="MU006221">
    <property type="protein sequence ID" value="KAF2829297.1"/>
    <property type="molecule type" value="Genomic_DNA"/>
</dbReference>
<feature type="transmembrane region" description="Helical" evidence="6">
    <location>
        <begin position="308"/>
        <end position="331"/>
    </location>
</feature>
<dbReference type="PANTHER" id="PTHR23501:SF156">
    <property type="entry name" value="TRANSPORTER, PUTATIVE-RELATED"/>
    <property type="match status" value="1"/>
</dbReference>
<feature type="compositionally biased region" description="Polar residues" evidence="5">
    <location>
        <begin position="1"/>
        <end position="16"/>
    </location>
</feature>
<feature type="transmembrane region" description="Helical" evidence="6">
    <location>
        <begin position="403"/>
        <end position="422"/>
    </location>
</feature>